<evidence type="ECO:0000256" key="1">
    <source>
        <dbReference type="SAM" id="Phobius"/>
    </source>
</evidence>
<keyword evidence="1" id="KW-0812">Transmembrane</keyword>
<evidence type="ECO:0000313" key="4">
    <source>
        <dbReference type="Proteomes" id="UP000218542"/>
    </source>
</evidence>
<dbReference type="RefSeq" id="WP_096896403.1">
    <property type="nucleotide sequence ID" value="NZ_BAOS01000046.1"/>
</dbReference>
<dbReference type="PANTHER" id="PTHR48090:SF8">
    <property type="entry name" value="GLYCOSYLTRANSFERASE CSBB-RELATED"/>
    <property type="match status" value="1"/>
</dbReference>
<reference evidence="3 4" key="1">
    <citation type="journal article" date="2017" name="Environ. Microbiol. Rep.">
        <title>Genetic diversity of marine anaerobic ammonium-oxidizing bacteria as revealed by genomic and proteomic analyses of 'Candidatus Scalindua japonica'.</title>
        <authorList>
            <person name="Oshiki M."/>
            <person name="Mizuto K."/>
            <person name="Kimura Z."/>
            <person name="Kindaichi T."/>
            <person name="Satoh H."/>
            <person name="Okabe S."/>
        </authorList>
    </citation>
    <scope>NUCLEOTIDE SEQUENCE [LARGE SCALE GENOMIC DNA]</scope>
    <source>
        <strain evidence="4">husup-a2</strain>
    </source>
</reference>
<dbReference type="CDD" id="cd04187">
    <property type="entry name" value="DPM1_like_bac"/>
    <property type="match status" value="1"/>
</dbReference>
<dbReference type="GO" id="GO:0016740">
    <property type="term" value="F:transferase activity"/>
    <property type="evidence" value="ECO:0007669"/>
    <property type="project" value="UniProtKB-KW"/>
</dbReference>
<dbReference type="PANTHER" id="PTHR48090">
    <property type="entry name" value="UNDECAPRENYL-PHOSPHATE 4-DEOXY-4-FORMAMIDO-L-ARABINOSE TRANSFERASE-RELATED"/>
    <property type="match status" value="1"/>
</dbReference>
<evidence type="ECO:0000259" key="2">
    <source>
        <dbReference type="Pfam" id="PF00535"/>
    </source>
</evidence>
<comment type="caution">
    <text evidence="3">The sequence shown here is derived from an EMBL/GenBank/DDBJ whole genome shotgun (WGS) entry which is preliminary data.</text>
</comment>
<dbReference type="Proteomes" id="UP000218542">
    <property type="component" value="Unassembled WGS sequence"/>
</dbReference>
<keyword evidence="1" id="KW-1133">Transmembrane helix</keyword>
<sequence>MKLSVITPIHNETECIPLFLDKIKPVLDDLKGIEGWQLFFVNDGSTDNSLDLLKHAHLKDNRINVISLSRNFGYQAALLAGLQTADSDVYAIIDVDCEDPPELLKVFLQKINEGNHLAYGIRSQRPEPKYIVWCRKIFYKLNMLIADSNVYMWMAEYSMFTRHLRNAILKPQTTFPFLRTEMAYAGYKSEGIQYQRQKRIAGKSHYKFYQMARFAIAGILAGTTFPLRFILSLSVAIFLVFSVLLFSIHDLSLLTFLTIDLGLFYLLITIPLISIYLARTYKNVVNRPGFFIDPQDTYI</sequence>
<feature type="domain" description="Glycosyltransferase 2-like" evidence="2">
    <location>
        <begin position="4"/>
        <end position="153"/>
    </location>
</feature>
<dbReference type="Pfam" id="PF00535">
    <property type="entry name" value="Glycos_transf_2"/>
    <property type="match status" value="1"/>
</dbReference>
<keyword evidence="3" id="KW-0808">Transferase</keyword>
<feature type="transmembrane region" description="Helical" evidence="1">
    <location>
        <begin position="254"/>
        <end position="278"/>
    </location>
</feature>
<protein>
    <submittedName>
        <fullName evidence="3">Glycosyltransferase</fullName>
    </submittedName>
</protein>
<feature type="transmembrane region" description="Helical" evidence="1">
    <location>
        <begin position="229"/>
        <end position="248"/>
    </location>
</feature>
<dbReference type="AlphaFoldDB" id="A0A286U4F7"/>
<keyword evidence="4" id="KW-1185">Reference proteome</keyword>
<keyword evidence="1" id="KW-0472">Membrane</keyword>
<name>A0A286U4F7_9BACT</name>
<dbReference type="EMBL" id="BAOS01000046">
    <property type="protein sequence ID" value="GAX63005.1"/>
    <property type="molecule type" value="Genomic_DNA"/>
</dbReference>
<dbReference type="SUPFAM" id="SSF53448">
    <property type="entry name" value="Nucleotide-diphospho-sugar transferases"/>
    <property type="match status" value="1"/>
</dbReference>
<proteinExistence type="predicted"/>
<organism evidence="3 4">
    <name type="scientific">Candidatus Scalindua japonica</name>
    <dbReference type="NCBI Taxonomy" id="1284222"/>
    <lineage>
        <taxon>Bacteria</taxon>
        <taxon>Pseudomonadati</taxon>
        <taxon>Planctomycetota</taxon>
        <taxon>Candidatus Brocadiia</taxon>
        <taxon>Candidatus Brocadiales</taxon>
        <taxon>Candidatus Scalinduaceae</taxon>
        <taxon>Candidatus Scalindua</taxon>
    </lineage>
</organism>
<gene>
    <name evidence="3" type="ORF">SCALIN_C46_0009</name>
</gene>
<dbReference type="GO" id="GO:0005886">
    <property type="term" value="C:plasma membrane"/>
    <property type="evidence" value="ECO:0007669"/>
    <property type="project" value="TreeGrafter"/>
</dbReference>
<dbReference type="InterPro" id="IPR050256">
    <property type="entry name" value="Glycosyltransferase_2"/>
</dbReference>
<dbReference type="InterPro" id="IPR001173">
    <property type="entry name" value="Glyco_trans_2-like"/>
</dbReference>
<dbReference type="InterPro" id="IPR029044">
    <property type="entry name" value="Nucleotide-diphossugar_trans"/>
</dbReference>
<dbReference type="OrthoDB" id="9807778at2"/>
<dbReference type="Gene3D" id="3.90.550.10">
    <property type="entry name" value="Spore Coat Polysaccharide Biosynthesis Protein SpsA, Chain A"/>
    <property type="match status" value="1"/>
</dbReference>
<accession>A0A286U4F7</accession>
<evidence type="ECO:0000313" key="3">
    <source>
        <dbReference type="EMBL" id="GAX63005.1"/>
    </source>
</evidence>